<dbReference type="Proteomes" id="UP001054837">
    <property type="component" value="Unassembled WGS sequence"/>
</dbReference>
<reference evidence="1 2" key="1">
    <citation type="submission" date="2021-06" db="EMBL/GenBank/DDBJ databases">
        <title>Caerostris darwini draft genome.</title>
        <authorList>
            <person name="Kono N."/>
            <person name="Arakawa K."/>
        </authorList>
    </citation>
    <scope>NUCLEOTIDE SEQUENCE [LARGE SCALE GENOMIC DNA]</scope>
</reference>
<name>A0AAV4M779_9ARAC</name>
<gene>
    <name evidence="1" type="ORF">CDAR_461491</name>
</gene>
<sequence length="157" mass="17373">MVSSSQNKRMFLGGFDCDHSYCEWSSPGCTSEIRSKGQMAGGRLVMMTRFGLGEASSTLFFAAKNINTHSATFSKSPSGCFEQVAIEFDGVAHRLPVHLEGNLTFCLSKMRGVKAYNDSISLSDETKCLELRITLSWHRSVLSFLNVNLLSPMNLFI</sequence>
<keyword evidence="2" id="KW-1185">Reference proteome</keyword>
<protein>
    <submittedName>
        <fullName evidence="1">Uncharacterized protein</fullName>
    </submittedName>
</protein>
<evidence type="ECO:0000313" key="1">
    <source>
        <dbReference type="EMBL" id="GIX67632.1"/>
    </source>
</evidence>
<evidence type="ECO:0000313" key="2">
    <source>
        <dbReference type="Proteomes" id="UP001054837"/>
    </source>
</evidence>
<organism evidence="1 2">
    <name type="scientific">Caerostris darwini</name>
    <dbReference type="NCBI Taxonomy" id="1538125"/>
    <lineage>
        <taxon>Eukaryota</taxon>
        <taxon>Metazoa</taxon>
        <taxon>Ecdysozoa</taxon>
        <taxon>Arthropoda</taxon>
        <taxon>Chelicerata</taxon>
        <taxon>Arachnida</taxon>
        <taxon>Araneae</taxon>
        <taxon>Araneomorphae</taxon>
        <taxon>Entelegynae</taxon>
        <taxon>Araneoidea</taxon>
        <taxon>Araneidae</taxon>
        <taxon>Caerostris</taxon>
    </lineage>
</organism>
<comment type="caution">
    <text evidence="1">The sequence shown here is derived from an EMBL/GenBank/DDBJ whole genome shotgun (WGS) entry which is preliminary data.</text>
</comment>
<dbReference type="AlphaFoldDB" id="A0AAV4M779"/>
<accession>A0AAV4M779</accession>
<dbReference type="EMBL" id="BPLQ01000103">
    <property type="protein sequence ID" value="GIX67632.1"/>
    <property type="molecule type" value="Genomic_DNA"/>
</dbReference>
<proteinExistence type="predicted"/>